<dbReference type="SMART" id="SM00155">
    <property type="entry name" value="PLDc"/>
    <property type="match status" value="2"/>
</dbReference>
<dbReference type="PROSITE" id="PS50003">
    <property type="entry name" value="PH_DOMAIN"/>
    <property type="match status" value="1"/>
</dbReference>
<proteinExistence type="evidence at transcript level"/>
<dbReference type="InterPro" id="IPR015679">
    <property type="entry name" value="PLipase_D_fam"/>
</dbReference>
<dbReference type="GO" id="GO:0006654">
    <property type="term" value="P:phosphatidic acid biosynthetic process"/>
    <property type="evidence" value="ECO:0007669"/>
    <property type="project" value="InterPro"/>
</dbReference>
<feature type="compositionally biased region" description="Low complexity" evidence="8">
    <location>
        <begin position="32"/>
        <end position="43"/>
    </location>
</feature>
<name>A0A290U7C2_GANLU</name>
<dbReference type="GO" id="GO:0035556">
    <property type="term" value="P:intracellular signal transduction"/>
    <property type="evidence" value="ECO:0007669"/>
    <property type="project" value="InterPro"/>
</dbReference>
<sequence>MLSVLFRSSPRAVNLETRRPHLQSQDAQSVHPPSISYNYSISSAQGYSFSPGPSRHGESSRQNSQRDEEDPDRVFDFPPATSPFRSALDYNNPEQRERERSIAERKHKRRESTFYEGTWNPIKWLTESPIGTPREELSEFNFPDRTETEGGHRTQDSEDGQPVAGPSSTMNSPRVPAARLRQSKSMSHIQDDPRSAPSTPKWGRLRSLLPHIAGQGKSQHRAASTVTPHTVNITDELITGGLATLMLRFWVERDEKGHRRVPALFHRLRIRVTDSLHPMHGHKAVFRIECEYANGAVRWVVYRQLREFLSLHGHYALSKAYNRNIETMPEFPMTTLPYFKFLKERGGDVRKADFARLQREALENYLVGLIRAVMFHPAVNRLAAFLEIGALTIALAHSGGHQYKAGFLRLEGVAPKPSYGPRAAGWREKKKQRWCCVRESYLVIMEEMGELIVYDVFLIDQDFAIERPVRYYRQGMHLLHLDGHHSGDPQTEESGGGDDQVQGKVESPTQRKRLSSTVGSIRSTLSRVLRPGNHSHPGNGHSRPSASTNNLTVDRGHGHPRPSQDTRVSTASSSDSSEASSRPLTPMLDPSTNANPLDSSRRDREHGHGHGEHDRDHGDDAEGAQKRKGSKDVSKHVFYVVNSQSRLKLTAKNERQMLQWITSLERAAKENHYTGKNRFDSFAPIRLNVAAQWLVDGRDYFWNLSRAILLARETIQIHDWWLSPELQMRRPHKDKYRLDNLLEMKAREGVKIYIILYQEVSNRTTPTDSNYAKQRLTSLHPNIMVQRSPSHFQTGTFYWAHHEKLCVIDQAIAFMGGLDHCFGRWDTPQHVLIDDPEMSTETTEHIWPGKDYSNPRVGDFHTLNKPFDDMYDRSKVARMPWHDVSMQVVGQPARDLARHFVQRWNHLLRIKNHTRAMPFLLPPPEFKPGELAHMGLTGTCELQICRSAGPWSMGTPDRIEHSIQNAYLKAIQLSEHFVYIENQFFITSTVVNDVKIENRIGDAIVHRIIRAHRESTPWKCCIVIPLLPGFAFPVDHGDASAIRIIIECQNRTICRGPNSIFGRLRKEGIDPDDYIAVFSLRNWGKLRGDVLTTEQVYIHGKVCIVDDRLAIIGSANINESTMAGKPFKVGRFAHTLRVRLMREHLGVDVDSLYEEDLMASEPLKEPHEQEPWDPDGEQEFGKESGVTRISKDHKPTPSGALVRDIVDSLRQGVHGYAGIGAKDALSTLHKAGVPMTETESVGGQKSLVQEREMYTRSGEKEYGFPSSIVPTLEGKTVGEKMVEDKLPDRPTPIAEEPEDSDSSPTPNGNGYFPSGDKNSGASLTTQMDGSAKTNGDARNGSTPTSGSSTTDDHGDGMRDESVPRSPPQAATETGELYGAPANAAIDPQHDNLPPHTRSGKNDADSEEEKAPGARPAIRKHLSAKMRNNQWQLPTPVPHVDAYGFEDPICDGFWKGVWVACAVHNTEIFRKVFHAIPDDLVTTWKQYKEFIAHHERLNKPLKDHDSSDPSVARLPSETPDYDAPGQYRATEQVGRTSRDDLARSRDFLDGDGDSHTVYTQPPESPPAVSGQNNYQNQKEKEKRPAKGPKPFDQTEREEMENLLRELCGHLVIYPTRFLEGEDISNNFLFASDRLLPLPIYD</sequence>
<evidence type="ECO:0000256" key="2">
    <source>
        <dbReference type="ARBA" id="ARBA00008664"/>
    </source>
</evidence>
<feature type="region of interest" description="Disordered" evidence="8">
    <location>
        <begin position="1499"/>
        <end position="1592"/>
    </location>
</feature>
<feature type="compositionally biased region" description="Basic and acidic residues" evidence="8">
    <location>
        <begin position="1535"/>
        <end position="1553"/>
    </location>
</feature>
<feature type="region of interest" description="Disordered" evidence="8">
    <location>
        <begin position="16"/>
        <end position="112"/>
    </location>
</feature>
<dbReference type="EMBL" id="MF668107">
    <property type="protein sequence ID" value="ATD14364.1"/>
    <property type="molecule type" value="mRNA"/>
</dbReference>
<dbReference type="CDD" id="cd09141">
    <property type="entry name" value="PLDc_vPLD1_2_yPLD_like_2"/>
    <property type="match status" value="1"/>
</dbReference>
<organism evidence="11">
    <name type="scientific">Ganoderma lucidum</name>
    <name type="common">Ling zhi medicinal fungus</name>
    <name type="synonym">Bracket fungus</name>
    <dbReference type="NCBI Taxonomy" id="5315"/>
    <lineage>
        <taxon>Eukaryota</taxon>
        <taxon>Fungi</taxon>
        <taxon>Dikarya</taxon>
        <taxon>Basidiomycota</taxon>
        <taxon>Agaricomycotina</taxon>
        <taxon>Agaricomycetes</taxon>
        <taxon>Polyporales</taxon>
        <taxon>Polyporaceae</taxon>
        <taxon>Ganoderma</taxon>
    </lineage>
</organism>
<evidence type="ECO:0000256" key="8">
    <source>
        <dbReference type="SAM" id="MobiDB-lite"/>
    </source>
</evidence>
<feature type="domain" description="PH" evidence="9">
    <location>
        <begin position="635"/>
        <end position="669"/>
    </location>
</feature>
<evidence type="ECO:0000259" key="9">
    <source>
        <dbReference type="PROSITE" id="PS50003"/>
    </source>
</evidence>
<feature type="compositionally biased region" description="Polar residues" evidence="8">
    <location>
        <begin position="542"/>
        <end position="552"/>
    </location>
</feature>
<feature type="compositionally biased region" description="Polar residues" evidence="8">
    <location>
        <begin position="515"/>
        <end position="526"/>
    </location>
</feature>
<feature type="compositionally biased region" description="Low complexity" evidence="8">
    <location>
        <begin position="569"/>
        <end position="581"/>
    </location>
</feature>
<dbReference type="InterPro" id="IPR016555">
    <property type="entry name" value="PLipase_D_euk"/>
</dbReference>
<dbReference type="SUPFAM" id="SSF56024">
    <property type="entry name" value="Phospholipase D/nuclease"/>
    <property type="match status" value="2"/>
</dbReference>
<dbReference type="SMART" id="SM00233">
    <property type="entry name" value="PH"/>
    <property type="match status" value="1"/>
</dbReference>
<reference evidence="11" key="1">
    <citation type="journal article" date="2017" name="Environ. Microbiol.">
        <title>Phospholipase D and phosphatidic acid mediate heat stress induced secondary metabolism in Ganoderma lucidum.</title>
        <authorList>
            <person name="Liu Y.N."/>
            <person name="Lu X.X."/>
            <person name="Dai C."/>
            <person name="Lu Y.P."/>
            <person name="Ren A."/>
            <person name="Shi L."/>
            <person name="Zhu J."/>
            <person name="Jiang A.L."/>
            <person name="Yu H.S."/>
            <person name="Zhao M.W."/>
        </authorList>
    </citation>
    <scope>NUCLEOTIDE SEQUENCE</scope>
    <source>
        <strain evidence="11">A</strain>
    </source>
</reference>
<dbReference type="InterPro" id="IPR001736">
    <property type="entry name" value="PLipase_D/transphosphatidylase"/>
</dbReference>
<feature type="compositionally biased region" description="Basic and acidic residues" evidence="8">
    <location>
        <begin position="1276"/>
        <end position="1288"/>
    </location>
</feature>
<dbReference type="InterPro" id="IPR001849">
    <property type="entry name" value="PH_domain"/>
</dbReference>
<keyword evidence="3" id="KW-0677">Repeat</keyword>
<dbReference type="EC" id="3.1.4.4" evidence="7"/>
<keyword evidence="6" id="KW-0443">Lipid metabolism</keyword>
<protein>
    <recommendedName>
        <fullName evidence="7">Phospholipase</fullName>
        <ecNumber evidence="7">3.1.4.4</ecNumber>
    </recommendedName>
</protein>
<keyword evidence="4 7" id="KW-0378">Hydrolase</keyword>
<feature type="region of interest" description="Disordered" evidence="8">
    <location>
        <begin position="482"/>
        <end position="632"/>
    </location>
</feature>
<evidence type="ECO:0000256" key="1">
    <source>
        <dbReference type="ARBA" id="ARBA00000798"/>
    </source>
</evidence>
<dbReference type="GO" id="GO:0035091">
    <property type="term" value="F:phosphatidylinositol binding"/>
    <property type="evidence" value="ECO:0007669"/>
    <property type="project" value="InterPro"/>
</dbReference>
<keyword evidence="5 7" id="KW-0442">Lipid degradation</keyword>
<feature type="domain" description="PLD phosphodiesterase" evidence="10">
    <location>
        <begin position="797"/>
        <end position="824"/>
    </location>
</feature>
<accession>A0A290U7C2</accession>
<feature type="compositionally biased region" description="Basic and acidic residues" evidence="8">
    <location>
        <begin position="599"/>
        <end position="632"/>
    </location>
</feature>
<dbReference type="PANTHER" id="PTHR18896:SF76">
    <property type="entry name" value="PHOSPHOLIPASE"/>
    <property type="match status" value="1"/>
</dbReference>
<feature type="region of interest" description="Disordered" evidence="8">
    <location>
        <begin position="1257"/>
        <end position="1415"/>
    </location>
</feature>
<feature type="compositionally biased region" description="Basic and acidic residues" evidence="8">
    <location>
        <begin position="94"/>
        <end position="104"/>
    </location>
</feature>
<dbReference type="SUPFAM" id="SSF64268">
    <property type="entry name" value="PX domain"/>
    <property type="match status" value="1"/>
</dbReference>
<feature type="compositionally biased region" description="Polar residues" evidence="8">
    <location>
        <begin position="1316"/>
        <end position="1333"/>
    </location>
</feature>
<dbReference type="PANTHER" id="PTHR18896">
    <property type="entry name" value="PHOSPHOLIPASE D"/>
    <property type="match status" value="1"/>
</dbReference>
<feature type="compositionally biased region" description="Basic and acidic residues" evidence="8">
    <location>
        <begin position="1399"/>
        <end position="1411"/>
    </location>
</feature>
<evidence type="ECO:0000313" key="11">
    <source>
        <dbReference type="EMBL" id="ATD14364.1"/>
    </source>
</evidence>
<comment type="catalytic activity">
    <reaction evidence="1 7">
        <text>a 1,2-diacyl-sn-glycero-3-phosphocholine + H2O = a 1,2-diacyl-sn-glycero-3-phosphate + choline + H(+)</text>
        <dbReference type="Rhea" id="RHEA:14445"/>
        <dbReference type="ChEBI" id="CHEBI:15354"/>
        <dbReference type="ChEBI" id="CHEBI:15377"/>
        <dbReference type="ChEBI" id="CHEBI:15378"/>
        <dbReference type="ChEBI" id="CHEBI:57643"/>
        <dbReference type="ChEBI" id="CHEBI:58608"/>
        <dbReference type="EC" id="3.1.4.4"/>
    </reaction>
</comment>
<evidence type="ECO:0000256" key="3">
    <source>
        <dbReference type="ARBA" id="ARBA00022737"/>
    </source>
</evidence>
<feature type="domain" description="PLD phosphodiesterase" evidence="10">
    <location>
        <begin position="1094"/>
        <end position="1121"/>
    </location>
</feature>
<gene>
    <name evidence="11" type="primary">PLD</name>
</gene>
<dbReference type="Pfam" id="PF00614">
    <property type="entry name" value="PLDc"/>
    <property type="match status" value="1"/>
</dbReference>
<feature type="compositionally biased region" description="Low complexity" evidence="8">
    <location>
        <begin position="1340"/>
        <end position="1349"/>
    </location>
</feature>
<dbReference type="PIRSF" id="PIRSF009376">
    <property type="entry name" value="Phospholipase_D_euk"/>
    <property type="match status" value="1"/>
</dbReference>
<dbReference type="GO" id="GO:0004630">
    <property type="term" value="F:phospholipase D activity"/>
    <property type="evidence" value="ECO:0007669"/>
    <property type="project" value="UniProtKB-UniRule"/>
</dbReference>
<evidence type="ECO:0000256" key="4">
    <source>
        <dbReference type="ARBA" id="ARBA00022801"/>
    </source>
</evidence>
<feature type="compositionally biased region" description="Basic and acidic residues" evidence="8">
    <location>
        <begin position="133"/>
        <end position="156"/>
    </location>
</feature>
<feature type="compositionally biased region" description="Basic and acidic residues" evidence="8">
    <location>
        <begin position="1350"/>
        <end position="1362"/>
    </location>
</feature>
<dbReference type="PROSITE" id="PS50035">
    <property type="entry name" value="PLD"/>
    <property type="match status" value="2"/>
</dbReference>
<evidence type="ECO:0000256" key="6">
    <source>
        <dbReference type="ARBA" id="ARBA00023098"/>
    </source>
</evidence>
<feature type="region of interest" description="Disordered" evidence="8">
    <location>
        <begin position="124"/>
        <end position="203"/>
    </location>
</feature>
<dbReference type="GO" id="GO:0009395">
    <property type="term" value="P:phospholipid catabolic process"/>
    <property type="evidence" value="ECO:0007669"/>
    <property type="project" value="TreeGrafter"/>
</dbReference>
<dbReference type="FunFam" id="3.30.870.10:FF:000011">
    <property type="entry name" value="Phospholipase"/>
    <property type="match status" value="1"/>
</dbReference>
<dbReference type="Gene3D" id="3.30.870.10">
    <property type="entry name" value="Endonuclease Chain A"/>
    <property type="match status" value="2"/>
</dbReference>
<evidence type="ECO:0000259" key="10">
    <source>
        <dbReference type="PROSITE" id="PS50035"/>
    </source>
</evidence>
<reference evidence="11" key="2">
    <citation type="submission" date="2017-08" db="EMBL/GenBank/DDBJ databases">
        <authorList>
            <person name="de Groot N.N."/>
        </authorList>
    </citation>
    <scope>NUCLEOTIDE SEQUENCE</scope>
    <source>
        <strain evidence="11">A</strain>
    </source>
</reference>
<dbReference type="InterPro" id="IPR036871">
    <property type="entry name" value="PX_dom_sf"/>
</dbReference>
<dbReference type="CDD" id="cd06093">
    <property type="entry name" value="PX_domain"/>
    <property type="match status" value="1"/>
</dbReference>
<evidence type="ECO:0000256" key="7">
    <source>
        <dbReference type="PIRNR" id="PIRNR009376"/>
    </source>
</evidence>
<dbReference type="SUPFAM" id="SSF50729">
    <property type="entry name" value="PH domain-like"/>
    <property type="match status" value="1"/>
</dbReference>
<dbReference type="CDD" id="cd09138">
    <property type="entry name" value="PLDc_vPLD1_2_yPLD_like_1"/>
    <property type="match status" value="1"/>
</dbReference>
<evidence type="ECO:0000256" key="5">
    <source>
        <dbReference type="ARBA" id="ARBA00022963"/>
    </source>
</evidence>
<comment type="similarity">
    <text evidence="2 7">Belongs to the phospholipase D family.</text>
</comment>
<dbReference type="Gene3D" id="3.30.1520.10">
    <property type="entry name" value="Phox-like domain"/>
    <property type="match status" value="1"/>
</dbReference>